<sequence>MDVVIWGMGKLGRTLVEISSDTPRVTFVGAITARAADVRRDFPGIRVFANLDQVQSDFPEAVVLHTGHVLGGDLVATMAECARRGLDVITSAGLFHPEAYGAPSTAELDSCARTYGSRVLSAGAHPGFVLDLLPALLLDLAPGWARATVTKPSDARSWPRSSRHMQGIGRPPHELEQEVPYPLSASAHLLASAVGRAVVKIRESRKAEVASTAIEVDDETVVAGLASGFRQECQIDLEGGRRVTLLWSPTIRVTDGADLSLRVEVEGPSWLSMRLDGGFRQDPYPATAFRMLHVAAAAQHMPFGVHGVTDVSARWC</sequence>
<reference evidence="1 2" key="1">
    <citation type="submission" date="2016-06" db="EMBL/GenBank/DDBJ databases">
        <authorList>
            <person name="Kjaerup R.B."/>
            <person name="Dalgaard T.S."/>
            <person name="Juul-Madsen H.R."/>
        </authorList>
    </citation>
    <scope>NUCLEOTIDE SEQUENCE [LARGE SCALE GENOMIC DNA]</scope>
    <source>
        <strain evidence="1 2">1127319.6</strain>
    </source>
</reference>
<evidence type="ECO:0000313" key="1">
    <source>
        <dbReference type="EMBL" id="OBJ44822.1"/>
    </source>
</evidence>
<evidence type="ECO:0000313" key="2">
    <source>
        <dbReference type="Proteomes" id="UP000093898"/>
    </source>
</evidence>
<dbReference type="AlphaFoldDB" id="A0A1A3H960"/>
<organism evidence="1 2">
    <name type="scientific">Mycolicibacterium mucogenicum</name>
    <name type="common">Mycobacterium mucogenicum</name>
    <dbReference type="NCBI Taxonomy" id="56689"/>
    <lineage>
        <taxon>Bacteria</taxon>
        <taxon>Bacillati</taxon>
        <taxon>Actinomycetota</taxon>
        <taxon>Actinomycetes</taxon>
        <taxon>Mycobacteriales</taxon>
        <taxon>Mycobacteriaceae</taxon>
        <taxon>Mycolicibacterium</taxon>
    </lineage>
</organism>
<dbReference type="EMBL" id="LZLC01000052">
    <property type="protein sequence ID" value="OBJ44822.1"/>
    <property type="molecule type" value="Genomic_DNA"/>
</dbReference>
<dbReference type="RefSeq" id="WP_064979400.1">
    <property type="nucleotide sequence ID" value="NZ_LZLC01000052.1"/>
</dbReference>
<evidence type="ECO:0008006" key="3">
    <source>
        <dbReference type="Google" id="ProtNLM"/>
    </source>
</evidence>
<dbReference type="OrthoDB" id="9767616at2"/>
<dbReference type="SUPFAM" id="SSF51735">
    <property type="entry name" value="NAD(P)-binding Rossmann-fold domains"/>
    <property type="match status" value="1"/>
</dbReference>
<dbReference type="Proteomes" id="UP000093898">
    <property type="component" value="Unassembled WGS sequence"/>
</dbReference>
<comment type="caution">
    <text evidence="1">The sequence shown here is derived from an EMBL/GenBank/DDBJ whole genome shotgun (WGS) entry which is preliminary data.</text>
</comment>
<dbReference type="Gene3D" id="3.40.50.720">
    <property type="entry name" value="NAD(P)-binding Rossmann-like Domain"/>
    <property type="match status" value="1"/>
</dbReference>
<dbReference type="InterPro" id="IPR036291">
    <property type="entry name" value="NAD(P)-bd_dom_sf"/>
</dbReference>
<dbReference type="CDD" id="cd24146">
    <property type="entry name" value="nat-AmDH_N_like"/>
    <property type="match status" value="1"/>
</dbReference>
<proteinExistence type="predicted"/>
<protein>
    <recommendedName>
        <fullName evidence="3">Dihydrodipicolinate reductase</fullName>
    </recommendedName>
</protein>
<accession>A0A1A3H960</accession>
<name>A0A1A3H960_MYCMU</name>
<gene>
    <name evidence="1" type="ORF">A5630_15565</name>
</gene>